<evidence type="ECO:0000313" key="10">
    <source>
        <dbReference type="Proteomes" id="UP001208692"/>
    </source>
</evidence>
<protein>
    <recommendedName>
        <fullName evidence="4">Pseudouridine synthase</fullName>
        <ecNumber evidence="4">5.4.99.-</ecNumber>
    </recommendedName>
</protein>
<dbReference type="Pfam" id="PF00849">
    <property type="entry name" value="PseudoU_synth_2"/>
    <property type="match status" value="1"/>
</dbReference>
<dbReference type="PANTHER" id="PTHR47683">
    <property type="entry name" value="PSEUDOURIDINE SYNTHASE FAMILY PROTEIN-RELATED"/>
    <property type="match status" value="1"/>
</dbReference>
<evidence type="ECO:0000313" key="7">
    <source>
        <dbReference type="EMBL" id="GJM49789.1"/>
    </source>
</evidence>
<dbReference type="CDD" id="cd02870">
    <property type="entry name" value="PseudoU_synth_RsuA_like"/>
    <property type="match status" value="1"/>
</dbReference>
<dbReference type="Gene3D" id="3.30.70.1560">
    <property type="entry name" value="Alpha-L RNA-binding motif"/>
    <property type="match status" value="1"/>
</dbReference>
<dbReference type="SUPFAM" id="SSF55120">
    <property type="entry name" value="Pseudouridine synthase"/>
    <property type="match status" value="1"/>
</dbReference>
<sequence length="305" mass="35120">MNSNKSFRKTNNKRNNNEKNSFERKSSTKNKPFSKTNNREKTFQKNNNFSINTYKKSFQNKQEFREEEQKDIRLNKFIANAGICSRRDADKYIVAGNVQVNGQVMNELGYRVKSTDIVKFDGKVISSERKEYILLNKPKGFITTTEDEKGRKTVMDLVAGATSVRIKPVGRLDRLTTGLLLFTNDGDLAKKLTHPSHGIRKIYHVVLNKKLSGEDIYKIQEGLTLEDGFVQVDEISYVENSPKNEIGVKIHSGKNRIVRRIFEHLGYEVEKLDRVSFAGLTKKDLPRGHWRHLTAQEVINLKNIK</sequence>
<dbReference type="PANTHER" id="PTHR47683:SF2">
    <property type="entry name" value="RNA-BINDING S4 DOMAIN-CONTAINING PROTEIN"/>
    <property type="match status" value="1"/>
</dbReference>
<dbReference type="PROSITE" id="PS50889">
    <property type="entry name" value="S4"/>
    <property type="match status" value="1"/>
</dbReference>
<dbReference type="FunFam" id="3.10.290.10:FF:000003">
    <property type="entry name" value="Pseudouridine synthase"/>
    <property type="match status" value="1"/>
</dbReference>
<keyword evidence="10" id="KW-1185">Reference proteome</keyword>
<feature type="compositionally biased region" description="Basic and acidic residues" evidence="5">
    <location>
        <begin position="15"/>
        <end position="26"/>
    </location>
</feature>
<dbReference type="EC" id="5.4.99.-" evidence="4"/>
<dbReference type="PROSITE" id="PS01149">
    <property type="entry name" value="PSI_RSU"/>
    <property type="match status" value="1"/>
</dbReference>
<evidence type="ECO:0000256" key="5">
    <source>
        <dbReference type="SAM" id="MobiDB-lite"/>
    </source>
</evidence>
<dbReference type="EMBL" id="BQKA01000013">
    <property type="protein sequence ID" value="GJM49789.1"/>
    <property type="molecule type" value="Genomic_DNA"/>
</dbReference>
<evidence type="ECO:0000256" key="3">
    <source>
        <dbReference type="PROSITE-ProRule" id="PRU00182"/>
    </source>
</evidence>
<dbReference type="CDD" id="cd00165">
    <property type="entry name" value="S4"/>
    <property type="match status" value="1"/>
</dbReference>
<dbReference type="Pfam" id="PF01479">
    <property type="entry name" value="S4"/>
    <property type="match status" value="1"/>
</dbReference>
<dbReference type="InterPro" id="IPR002942">
    <property type="entry name" value="S4_RNA-bd"/>
</dbReference>
<evidence type="ECO:0000256" key="1">
    <source>
        <dbReference type="ARBA" id="ARBA00008348"/>
    </source>
</evidence>
<dbReference type="SUPFAM" id="SSF55174">
    <property type="entry name" value="Alpha-L RNA-binding motif"/>
    <property type="match status" value="1"/>
</dbReference>
<feature type="region of interest" description="Disordered" evidence="5">
    <location>
        <begin position="1"/>
        <end position="54"/>
    </location>
</feature>
<dbReference type="RefSeq" id="WP_264846795.1">
    <property type="nucleotide sequence ID" value="NZ_BPMA01000031.1"/>
</dbReference>
<keyword evidence="3" id="KW-0694">RNA-binding</keyword>
<dbReference type="Gene3D" id="3.30.70.580">
    <property type="entry name" value="Pseudouridine synthase I, catalytic domain, N-terminal subdomain"/>
    <property type="match status" value="1"/>
</dbReference>
<dbReference type="Proteomes" id="UP001207736">
    <property type="component" value="Unassembled WGS sequence"/>
</dbReference>
<reference evidence="7 10" key="1">
    <citation type="submission" date="2021-11" db="EMBL/GenBank/DDBJ databases">
        <title>Draft genome sequence of Capnocytophaga sp. strain KC07075 isolated from cat oral cavity.</title>
        <authorList>
            <person name="Suzuki M."/>
            <person name="Imaoka K."/>
            <person name="Kimura M."/>
            <person name="Morikawa S."/>
            <person name="Maeda K."/>
        </authorList>
    </citation>
    <scope>NUCLEOTIDE SEQUENCE</scope>
    <source>
        <strain evidence="7">KC07075</strain>
        <strain evidence="8 10">KC07079</strain>
    </source>
</reference>
<dbReference type="InterPro" id="IPR036986">
    <property type="entry name" value="S4_RNA-bd_sf"/>
</dbReference>
<dbReference type="EMBL" id="BQKB01000023">
    <property type="protein sequence ID" value="GJM52954.1"/>
    <property type="molecule type" value="Genomic_DNA"/>
</dbReference>
<dbReference type="GO" id="GO:0000455">
    <property type="term" value="P:enzyme-directed rRNA pseudouridine synthesis"/>
    <property type="evidence" value="ECO:0007669"/>
    <property type="project" value="UniProtKB-ARBA"/>
</dbReference>
<organism evidence="7 9">
    <name type="scientific">Capnocytophaga catalasegens</name>
    <dbReference type="NCBI Taxonomy" id="1004260"/>
    <lineage>
        <taxon>Bacteria</taxon>
        <taxon>Pseudomonadati</taxon>
        <taxon>Bacteroidota</taxon>
        <taxon>Flavobacteriia</taxon>
        <taxon>Flavobacteriales</taxon>
        <taxon>Flavobacteriaceae</taxon>
        <taxon>Capnocytophaga</taxon>
    </lineage>
</organism>
<feature type="compositionally biased region" description="Polar residues" evidence="5">
    <location>
        <begin position="44"/>
        <end position="54"/>
    </location>
</feature>
<keyword evidence="2 4" id="KW-0413">Isomerase</keyword>
<evidence type="ECO:0000313" key="8">
    <source>
        <dbReference type="EMBL" id="GJM52954.1"/>
    </source>
</evidence>
<evidence type="ECO:0000259" key="6">
    <source>
        <dbReference type="SMART" id="SM00363"/>
    </source>
</evidence>
<dbReference type="Proteomes" id="UP001208692">
    <property type="component" value="Unassembled WGS sequence"/>
</dbReference>
<gene>
    <name evidence="7" type="ORF">RCZ15_07640</name>
    <name evidence="8" type="ORF">RCZ16_12710</name>
</gene>
<dbReference type="InterPro" id="IPR042092">
    <property type="entry name" value="PsdUridine_s_RsuA/RluB/E/F_cat"/>
</dbReference>
<dbReference type="InterPro" id="IPR000748">
    <property type="entry name" value="PsdUridine_synth_RsuA/RluB/E/F"/>
</dbReference>
<name>A0AAV5AT88_9FLAO</name>
<dbReference type="AlphaFoldDB" id="A0AAV5AT88"/>
<dbReference type="InterPro" id="IPR050343">
    <property type="entry name" value="RsuA_PseudoU_synthase"/>
</dbReference>
<dbReference type="InterPro" id="IPR020094">
    <property type="entry name" value="TruA/RsuA/RluB/E/F_N"/>
</dbReference>
<comment type="caution">
    <text evidence="7">The sequence shown here is derived from an EMBL/GenBank/DDBJ whole genome shotgun (WGS) entry which is preliminary data.</text>
</comment>
<evidence type="ECO:0000256" key="2">
    <source>
        <dbReference type="ARBA" id="ARBA00023235"/>
    </source>
</evidence>
<dbReference type="GO" id="GO:0120159">
    <property type="term" value="F:rRNA pseudouridine synthase activity"/>
    <property type="evidence" value="ECO:0007669"/>
    <property type="project" value="UniProtKB-ARBA"/>
</dbReference>
<feature type="domain" description="RNA-binding S4" evidence="6">
    <location>
        <begin position="72"/>
        <end position="133"/>
    </location>
</feature>
<dbReference type="InterPro" id="IPR020103">
    <property type="entry name" value="PsdUridine_synth_cat_dom_sf"/>
</dbReference>
<dbReference type="NCBIfam" id="TIGR00093">
    <property type="entry name" value="pseudouridine synthase"/>
    <property type="match status" value="1"/>
</dbReference>
<feature type="compositionally biased region" description="Basic residues" evidence="5">
    <location>
        <begin position="1"/>
        <end position="12"/>
    </location>
</feature>
<evidence type="ECO:0000313" key="9">
    <source>
        <dbReference type="Proteomes" id="UP001207736"/>
    </source>
</evidence>
<dbReference type="InterPro" id="IPR006145">
    <property type="entry name" value="PsdUridine_synth_RsuA/RluA"/>
</dbReference>
<dbReference type="InterPro" id="IPR018496">
    <property type="entry name" value="PsdUridine_synth_RsuA/RluB_CS"/>
</dbReference>
<accession>A0AAV5AT88</accession>
<proteinExistence type="inferred from homology"/>
<dbReference type="SMART" id="SM00363">
    <property type="entry name" value="S4"/>
    <property type="match status" value="1"/>
</dbReference>
<dbReference type="GO" id="GO:0003723">
    <property type="term" value="F:RNA binding"/>
    <property type="evidence" value="ECO:0007669"/>
    <property type="project" value="UniProtKB-KW"/>
</dbReference>
<evidence type="ECO:0000256" key="4">
    <source>
        <dbReference type="RuleBase" id="RU003887"/>
    </source>
</evidence>
<dbReference type="Gene3D" id="3.10.290.10">
    <property type="entry name" value="RNA-binding S4 domain"/>
    <property type="match status" value="1"/>
</dbReference>
<comment type="similarity">
    <text evidence="1 4">Belongs to the pseudouridine synthase RsuA family.</text>
</comment>